<evidence type="ECO:0000256" key="2">
    <source>
        <dbReference type="PIRSR" id="PIRSR637460-2"/>
    </source>
</evidence>
<feature type="active site" evidence="1">
    <location>
        <position position="253"/>
    </location>
</feature>
<dbReference type="InterPro" id="IPR037460">
    <property type="entry name" value="SEST-like"/>
</dbReference>
<dbReference type="PANTHER" id="PTHR37981:SF1">
    <property type="entry name" value="SGNH HYDROLASE-TYPE ESTERASE DOMAIN-CONTAINING PROTEIN"/>
    <property type="match status" value="1"/>
</dbReference>
<protein>
    <submittedName>
        <fullName evidence="5">Lipase 1</fullName>
    </submittedName>
</protein>
<keyword evidence="2" id="KW-1015">Disulfide bond</keyword>
<dbReference type="GO" id="GO:0004806">
    <property type="term" value="F:triacylglycerol lipase activity"/>
    <property type="evidence" value="ECO:0007669"/>
    <property type="project" value="TreeGrafter"/>
</dbReference>
<dbReference type="Pfam" id="PF13472">
    <property type="entry name" value="Lipase_GDSL_2"/>
    <property type="match status" value="1"/>
</dbReference>
<evidence type="ECO:0000313" key="5">
    <source>
        <dbReference type="EMBL" id="GGM04432.1"/>
    </source>
</evidence>
<feature type="signal peptide" evidence="3">
    <location>
        <begin position="1"/>
        <end position="35"/>
    </location>
</feature>
<dbReference type="InterPro" id="IPR036514">
    <property type="entry name" value="SGNH_hydro_sf"/>
</dbReference>
<dbReference type="SUPFAM" id="SSF52266">
    <property type="entry name" value="SGNH hydrolase"/>
    <property type="match status" value="1"/>
</dbReference>
<reference evidence="5" key="2">
    <citation type="submission" date="2020-09" db="EMBL/GenBank/DDBJ databases">
        <authorList>
            <person name="Sun Q."/>
            <person name="Ohkuma M."/>
        </authorList>
    </citation>
    <scope>NUCLEOTIDE SEQUENCE</scope>
    <source>
        <strain evidence="5">JCM 19831</strain>
    </source>
</reference>
<dbReference type="Proteomes" id="UP000642070">
    <property type="component" value="Unassembled WGS sequence"/>
</dbReference>
<keyword evidence="6" id="KW-1185">Reference proteome</keyword>
<feature type="disulfide bond" evidence="2">
    <location>
        <begin position="129"/>
        <end position="137"/>
    </location>
</feature>
<accession>A0A917T111</accession>
<sequence>MATPASRWRQRLFTLATGLAVTLAASVAWSLPAHAATVVYTALGDSYASGVGTRSYYSDGTNCQRSPVAYPVLVKSQIGAATFAFAACSGAKVSDVLNTQLGSLSATTTHVTVSVGGNDAGFGNVISRCALPWPYTCWGEIDNANAYITSTLPGTLDNLYNRIRALAPKARVVVVGYPRLFNESDCQSLARISPGEQIELNDTADLLATTIKGRAAAHGFAFVDPRSSFTGHAVCDATEWINGISNPTSESYHPNQAGHASGYAPLVKSALLATTVKAAAKPA</sequence>
<proteinExistence type="predicted"/>
<dbReference type="PANTHER" id="PTHR37981">
    <property type="entry name" value="LIPASE 2"/>
    <property type="match status" value="1"/>
</dbReference>
<dbReference type="CDD" id="cd01823">
    <property type="entry name" value="SEST_like"/>
    <property type="match status" value="1"/>
</dbReference>
<dbReference type="InterPro" id="IPR013830">
    <property type="entry name" value="SGNH_hydro"/>
</dbReference>
<dbReference type="RefSeq" id="WP_190247739.1">
    <property type="nucleotide sequence ID" value="NZ_BMPI01000001.1"/>
</dbReference>
<feature type="active site" description="Nucleophile" evidence="1">
    <location>
        <position position="46"/>
    </location>
</feature>
<feature type="chain" id="PRO_5037341885" evidence="3">
    <location>
        <begin position="36"/>
        <end position="283"/>
    </location>
</feature>
<dbReference type="AlphaFoldDB" id="A0A917T111"/>
<evidence type="ECO:0000313" key="6">
    <source>
        <dbReference type="Proteomes" id="UP000642070"/>
    </source>
</evidence>
<reference evidence="5" key="1">
    <citation type="journal article" date="2014" name="Int. J. Syst. Evol. Microbiol.">
        <title>Complete genome sequence of Corynebacterium casei LMG S-19264T (=DSM 44701T), isolated from a smear-ripened cheese.</title>
        <authorList>
            <consortium name="US DOE Joint Genome Institute (JGI-PGF)"/>
            <person name="Walter F."/>
            <person name="Albersmeier A."/>
            <person name="Kalinowski J."/>
            <person name="Ruckert C."/>
        </authorList>
    </citation>
    <scope>NUCLEOTIDE SEQUENCE</scope>
    <source>
        <strain evidence="5">JCM 19831</strain>
    </source>
</reference>
<feature type="disulfide bond" evidence="2">
    <location>
        <begin position="63"/>
        <end position="88"/>
    </location>
</feature>
<dbReference type="Gene3D" id="3.40.50.1110">
    <property type="entry name" value="SGNH hydrolase"/>
    <property type="match status" value="1"/>
</dbReference>
<dbReference type="GO" id="GO:0019433">
    <property type="term" value="P:triglyceride catabolic process"/>
    <property type="evidence" value="ECO:0007669"/>
    <property type="project" value="TreeGrafter"/>
</dbReference>
<feature type="domain" description="SGNH hydrolase-type esterase" evidence="4">
    <location>
        <begin position="42"/>
        <end position="260"/>
    </location>
</feature>
<dbReference type="EMBL" id="BMPI01000001">
    <property type="protein sequence ID" value="GGM04432.1"/>
    <property type="molecule type" value="Genomic_DNA"/>
</dbReference>
<evidence type="ECO:0000256" key="1">
    <source>
        <dbReference type="PIRSR" id="PIRSR637460-1"/>
    </source>
</evidence>
<comment type="caution">
    <text evidence="5">The sequence shown here is derived from an EMBL/GenBank/DDBJ whole genome shotgun (WGS) entry which is preliminary data.</text>
</comment>
<gene>
    <name evidence="5" type="ORF">GCM10007977_002110</name>
</gene>
<keyword evidence="3" id="KW-0732">Signal</keyword>
<evidence type="ECO:0000256" key="3">
    <source>
        <dbReference type="SAM" id="SignalP"/>
    </source>
</evidence>
<name>A0A917T111_9ACTN</name>
<evidence type="ECO:0000259" key="4">
    <source>
        <dbReference type="Pfam" id="PF13472"/>
    </source>
</evidence>
<organism evidence="5 6">
    <name type="scientific">Dactylosporangium sucinum</name>
    <dbReference type="NCBI Taxonomy" id="1424081"/>
    <lineage>
        <taxon>Bacteria</taxon>
        <taxon>Bacillati</taxon>
        <taxon>Actinomycetota</taxon>
        <taxon>Actinomycetes</taxon>
        <taxon>Micromonosporales</taxon>
        <taxon>Micromonosporaceae</taxon>
        <taxon>Dactylosporangium</taxon>
    </lineage>
</organism>